<reference evidence="3" key="1">
    <citation type="journal article" date="2015" name="Genome Announc.">
        <title>Draft Genome Sequence of Tolypothrix boutellei Strain VB521301.</title>
        <authorList>
            <person name="Chandrababunaidu M.M."/>
            <person name="Singh D."/>
            <person name="Sen D."/>
            <person name="Bhan S."/>
            <person name="Das S."/>
            <person name="Gupta A."/>
            <person name="Adhikary S.P."/>
            <person name="Tripathy S."/>
        </authorList>
    </citation>
    <scope>NUCLEOTIDE SEQUENCE</scope>
    <source>
        <strain evidence="3">VB521301</strain>
    </source>
</reference>
<reference evidence="2" key="2">
    <citation type="submission" date="2019-11" db="EMBL/GenBank/DDBJ databases">
        <title>Improved Assembly of Tolypothrix boutellei genome.</title>
        <authorList>
            <person name="Sarangi A.N."/>
            <person name="Mukherjee M."/>
            <person name="Ghosh S."/>
            <person name="Singh D."/>
            <person name="Das A."/>
            <person name="Kant S."/>
            <person name="Prusty A."/>
            <person name="Tripathy S."/>
        </authorList>
    </citation>
    <scope>NUCLEOTIDE SEQUENCE</scope>
    <source>
        <strain evidence="2">VB521301</strain>
    </source>
</reference>
<name>A0A0C1R618_9CYAN</name>
<evidence type="ECO:0000313" key="3">
    <source>
        <dbReference type="EMBL" id="KIE12994.1"/>
    </source>
</evidence>
<organism evidence="3">
    <name type="scientific">Tolypothrix bouteillei VB521301</name>
    <dbReference type="NCBI Taxonomy" id="1479485"/>
    <lineage>
        <taxon>Bacteria</taxon>
        <taxon>Bacillati</taxon>
        <taxon>Cyanobacteriota</taxon>
        <taxon>Cyanophyceae</taxon>
        <taxon>Nostocales</taxon>
        <taxon>Tolypothrichaceae</taxon>
        <taxon>Tolypothrix</taxon>
    </lineage>
</organism>
<dbReference type="AlphaFoldDB" id="A0A0C1R618"/>
<proteinExistence type="predicted"/>
<dbReference type="InterPro" id="IPR012646">
    <property type="entry name" value="RNA_ligase_DRB0094"/>
</dbReference>
<evidence type="ECO:0000313" key="2">
    <source>
        <dbReference type="EMBL" id="KAF3888071.1"/>
    </source>
</evidence>
<dbReference type="EMBL" id="JHEG04000001">
    <property type="protein sequence ID" value="KAF3888071.1"/>
    <property type="molecule type" value="Genomic_DNA"/>
</dbReference>
<dbReference type="SUPFAM" id="SSF50249">
    <property type="entry name" value="Nucleic acid-binding proteins"/>
    <property type="match status" value="1"/>
</dbReference>
<dbReference type="Pfam" id="PF09414">
    <property type="entry name" value="RNA_ligase"/>
    <property type="match status" value="1"/>
</dbReference>
<evidence type="ECO:0000313" key="4">
    <source>
        <dbReference type="Proteomes" id="UP000029738"/>
    </source>
</evidence>
<keyword evidence="3" id="KW-0436">Ligase</keyword>
<gene>
    <name evidence="3" type="ORF">DA73_0205990</name>
    <name evidence="2" type="ORF">DA73_0400023195</name>
</gene>
<dbReference type="SUPFAM" id="SSF56091">
    <property type="entry name" value="DNA ligase/mRNA capping enzyme, catalytic domain"/>
    <property type="match status" value="1"/>
</dbReference>
<dbReference type="RefSeq" id="WP_038085435.1">
    <property type="nucleotide sequence ID" value="NZ_JHEG04000001.1"/>
</dbReference>
<dbReference type="GO" id="GO:0003972">
    <property type="term" value="F:RNA ligase (ATP) activity"/>
    <property type="evidence" value="ECO:0007669"/>
    <property type="project" value="UniProtKB-EC"/>
</dbReference>
<keyword evidence="4" id="KW-1185">Reference proteome</keyword>
<accession>A0A0C1R618</accession>
<dbReference type="InterPro" id="IPR012340">
    <property type="entry name" value="NA-bd_OB-fold"/>
</dbReference>
<dbReference type="Gene3D" id="2.40.50.140">
    <property type="entry name" value="Nucleic acid-binding proteins"/>
    <property type="match status" value="1"/>
</dbReference>
<dbReference type="Proteomes" id="UP000029738">
    <property type="component" value="Unassembled WGS sequence"/>
</dbReference>
<feature type="domain" description="RNA ligase" evidence="1">
    <location>
        <begin position="151"/>
        <end position="316"/>
    </location>
</feature>
<dbReference type="NCBIfam" id="TIGR02306">
    <property type="entry name" value="RNA_lig_DRB0094"/>
    <property type="match status" value="1"/>
</dbReference>
<dbReference type="EC" id="6.5.1.3" evidence="2"/>
<evidence type="ECO:0000259" key="1">
    <source>
        <dbReference type="Pfam" id="PF09414"/>
    </source>
</evidence>
<dbReference type="Pfam" id="PF21189">
    <property type="entry name" value="PHA02142"/>
    <property type="match status" value="1"/>
</dbReference>
<comment type="caution">
    <text evidence="3">The sequence shown here is derived from an EMBL/GenBank/DDBJ whole genome shotgun (WGS) entry which is preliminary data.</text>
</comment>
<dbReference type="Gene3D" id="3.30.470.30">
    <property type="entry name" value="DNA ligase/mRNA capping enzyme"/>
    <property type="match status" value="1"/>
</dbReference>
<dbReference type="EMBL" id="JHEG02000019">
    <property type="protein sequence ID" value="KIE12994.1"/>
    <property type="molecule type" value="Genomic_DNA"/>
</dbReference>
<sequence>MSTFKVEVVEIKSVDPHPNADRLDIINLEGMAYQVISAKGNFQPKDFAFYFPIDSVIPEDYLDKFGIRPYYSKKLRAAKLRGIFSEGLLIPVGENFTGNPGDDYTEYFGVTKYEYPVPKGMSGEMESHIGHYKFPSPENLKRYKDVLIEGEEVVITEKLHGTNFTVLVDADGNTHIGSHNYFWKNNEVNKNLVYVRAYHENIVLHKLPPLTQVFGEIYGVQDIKYGLPNGKIGLALFAVRQDKQFLNHTDFVAFCEEFSLPRVPVLYQGPYSWDAVSQFNNANSTLSTDSIMEGVVVQPTVERHHPEVGRVVLKLISDRYLLRNEGTELH</sequence>
<dbReference type="InterPro" id="IPR021122">
    <property type="entry name" value="RNA_ligase_dom_REL/Rnl2"/>
</dbReference>
<dbReference type="STRING" id="1479485.DA73_0205990"/>
<protein>
    <submittedName>
        <fullName evidence="2 3">RNA ligase</fullName>
        <ecNumber evidence="2">6.5.1.3</ecNumber>
    </submittedName>
</protein>
<dbReference type="OrthoDB" id="9255590at2"/>